<accession>A0AAN5DFV4</accession>
<evidence type="ECO:0000256" key="2">
    <source>
        <dbReference type="ARBA" id="ARBA00022900"/>
    </source>
</evidence>
<dbReference type="Pfam" id="PF01826">
    <property type="entry name" value="TIL"/>
    <property type="match status" value="2"/>
</dbReference>
<keyword evidence="1" id="KW-0646">Protease inhibitor</keyword>
<evidence type="ECO:0000256" key="3">
    <source>
        <dbReference type="ARBA" id="ARBA00023157"/>
    </source>
</evidence>
<feature type="chain" id="PRO_5042995585" description="TIL domain-containing protein" evidence="4">
    <location>
        <begin position="24"/>
        <end position="253"/>
    </location>
</feature>
<keyword evidence="7" id="KW-1185">Reference proteome</keyword>
<proteinExistence type="predicted"/>
<keyword evidence="2" id="KW-0722">Serine protease inhibitor</keyword>
<dbReference type="EMBL" id="BTRK01000006">
    <property type="protein sequence ID" value="GMR62201.1"/>
    <property type="molecule type" value="Genomic_DNA"/>
</dbReference>
<feature type="domain" description="TIL" evidence="5">
    <location>
        <begin position="122"/>
        <end position="176"/>
    </location>
</feature>
<dbReference type="Proteomes" id="UP001328107">
    <property type="component" value="Unassembled WGS sequence"/>
</dbReference>
<feature type="signal peptide" evidence="4">
    <location>
        <begin position="1"/>
        <end position="23"/>
    </location>
</feature>
<reference evidence="7" key="1">
    <citation type="submission" date="2022-10" db="EMBL/GenBank/DDBJ databases">
        <title>Genome assembly of Pristionchus species.</title>
        <authorList>
            <person name="Yoshida K."/>
            <person name="Sommer R.J."/>
        </authorList>
    </citation>
    <scope>NUCLEOTIDE SEQUENCE [LARGE SCALE GENOMIC DNA]</scope>
    <source>
        <strain evidence="7">RS5460</strain>
    </source>
</reference>
<keyword evidence="4" id="KW-0732">Signal</keyword>
<dbReference type="InterPro" id="IPR036084">
    <property type="entry name" value="Ser_inhib-like_sf"/>
</dbReference>
<evidence type="ECO:0000256" key="4">
    <source>
        <dbReference type="SAM" id="SignalP"/>
    </source>
</evidence>
<dbReference type="InterPro" id="IPR051368">
    <property type="entry name" value="SerProtInhib-TIL_Domain"/>
</dbReference>
<dbReference type="SUPFAM" id="SSF57567">
    <property type="entry name" value="Serine protease inhibitors"/>
    <property type="match status" value="3"/>
</dbReference>
<organism evidence="6 7">
    <name type="scientific">Pristionchus mayeri</name>
    <dbReference type="NCBI Taxonomy" id="1317129"/>
    <lineage>
        <taxon>Eukaryota</taxon>
        <taxon>Metazoa</taxon>
        <taxon>Ecdysozoa</taxon>
        <taxon>Nematoda</taxon>
        <taxon>Chromadorea</taxon>
        <taxon>Rhabditida</taxon>
        <taxon>Rhabditina</taxon>
        <taxon>Diplogasteromorpha</taxon>
        <taxon>Diplogasteroidea</taxon>
        <taxon>Neodiplogasteridae</taxon>
        <taxon>Pristionchus</taxon>
    </lineage>
</organism>
<dbReference type="Gene3D" id="2.10.25.10">
    <property type="entry name" value="Laminin"/>
    <property type="match status" value="3"/>
</dbReference>
<dbReference type="PANTHER" id="PTHR23259">
    <property type="entry name" value="RIDDLE"/>
    <property type="match status" value="1"/>
</dbReference>
<dbReference type="CDD" id="cd19941">
    <property type="entry name" value="TIL"/>
    <property type="match status" value="2"/>
</dbReference>
<name>A0AAN5DFV4_9BILA</name>
<keyword evidence="3" id="KW-1015">Disulfide bond</keyword>
<evidence type="ECO:0000313" key="6">
    <source>
        <dbReference type="EMBL" id="GMR62201.1"/>
    </source>
</evidence>
<gene>
    <name evidence="6" type="ORF">PMAYCL1PPCAC_32396</name>
</gene>
<dbReference type="GO" id="GO:0004867">
    <property type="term" value="F:serine-type endopeptidase inhibitor activity"/>
    <property type="evidence" value="ECO:0007669"/>
    <property type="project" value="UniProtKB-KW"/>
</dbReference>
<dbReference type="PANTHER" id="PTHR23259:SF82">
    <property type="entry name" value="SERINE PROTEASE INHIBITOR 1 PROTEIN"/>
    <property type="match status" value="1"/>
</dbReference>
<dbReference type="InterPro" id="IPR002919">
    <property type="entry name" value="TIL_dom"/>
</dbReference>
<evidence type="ECO:0000313" key="7">
    <source>
        <dbReference type="Proteomes" id="UP001328107"/>
    </source>
</evidence>
<evidence type="ECO:0000259" key="5">
    <source>
        <dbReference type="Pfam" id="PF01826"/>
    </source>
</evidence>
<evidence type="ECO:0000256" key="1">
    <source>
        <dbReference type="ARBA" id="ARBA00022690"/>
    </source>
</evidence>
<sequence length="253" mass="27881">FLRQKMNLLMILTIAVFAAMTAAQEGFEPETCETTVCPIGSNCTVKYLASECVLPPNSDPKAQRCPKSNYIFKMCSKEYPPKCGDYTPTFEKICGAQKCQCDDGFYLNDAGDCVTGEECEGCKKNQIFTTCSSACAPKCGEYLPIRLCRECGPPKCVCKVGFYENSNGDCVTREECEKPRDPITVKRRQCPKNQKYSGCPSSCPAICGLPEPISCTRDCGGDAKCECKEGFFYDSNGDCVTKQECNKSDIMWA</sequence>
<protein>
    <recommendedName>
        <fullName evidence="5">TIL domain-containing protein</fullName>
    </recommendedName>
</protein>
<comment type="caution">
    <text evidence="6">The sequence shown here is derived from an EMBL/GenBank/DDBJ whole genome shotgun (WGS) entry which is preliminary data.</text>
</comment>
<dbReference type="AlphaFoldDB" id="A0AAN5DFV4"/>
<feature type="non-terminal residue" evidence="6">
    <location>
        <position position="1"/>
    </location>
</feature>
<feature type="domain" description="TIL" evidence="5">
    <location>
        <begin position="190"/>
        <end position="245"/>
    </location>
</feature>